<keyword evidence="3" id="KW-1185">Reference proteome</keyword>
<evidence type="ECO:0000313" key="3">
    <source>
        <dbReference type="Proteomes" id="UP000015105"/>
    </source>
</evidence>
<accession>A0A453CV78</accession>
<reference evidence="2" key="4">
    <citation type="submission" date="2019-03" db="UniProtKB">
        <authorList>
            <consortium name="EnsemblPlants"/>
        </authorList>
    </citation>
    <scope>IDENTIFICATION</scope>
</reference>
<reference evidence="2" key="3">
    <citation type="journal article" date="2017" name="Nature">
        <title>Genome sequence of the progenitor of the wheat D genome Aegilops tauschii.</title>
        <authorList>
            <person name="Luo M.C."/>
            <person name="Gu Y.Q."/>
            <person name="Puiu D."/>
            <person name="Wang H."/>
            <person name="Twardziok S.O."/>
            <person name="Deal K.R."/>
            <person name="Huo N."/>
            <person name="Zhu T."/>
            <person name="Wang L."/>
            <person name="Wang Y."/>
            <person name="McGuire P.E."/>
            <person name="Liu S."/>
            <person name="Long H."/>
            <person name="Ramasamy R.K."/>
            <person name="Rodriguez J.C."/>
            <person name="Van S.L."/>
            <person name="Yuan L."/>
            <person name="Wang Z."/>
            <person name="Xia Z."/>
            <person name="Xiao L."/>
            <person name="Anderson O.D."/>
            <person name="Ouyang S."/>
            <person name="Liang Y."/>
            <person name="Zimin A.V."/>
            <person name="Pertea G."/>
            <person name="Qi P."/>
            <person name="Bennetzen J.L."/>
            <person name="Dai X."/>
            <person name="Dawson M.W."/>
            <person name="Muller H.G."/>
            <person name="Kugler K."/>
            <person name="Rivarola-Duarte L."/>
            <person name="Spannagl M."/>
            <person name="Mayer K.F.X."/>
            <person name="Lu F.H."/>
            <person name="Bevan M.W."/>
            <person name="Leroy P."/>
            <person name="Li P."/>
            <person name="You F.M."/>
            <person name="Sun Q."/>
            <person name="Liu Z."/>
            <person name="Lyons E."/>
            <person name="Wicker T."/>
            <person name="Salzberg S.L."/>
            <person name="Devos K.M."/>
            <person name="Dvorak J."/>
        </authorList>
    </citation>
    <scope>NUCLEOTIDE SEQUENCE [LARGE SCALE GENOMIC DNA]</scope>
    <source>
        <strain evidence="2">cv. AL8/78</strain>
    </source>
</reference>
<feature type="region of interest" description="Disordered" evidence="1">
    <location>
        <begin position="1"/>
        <end position="37"/>
    </location>
</feature>
<proteinExistence type="predicted"/>
<name>A0A453CV78_AEGTS</name>
<evidence type="ECO:0000313" key="2">
    <source>
        <dbReference type="EnsemblPlants" id="AET2Gv20974400.1"/>
    </source>
</evidence>
<feature type="region of interest" description="Disordered" evidence="1">
    <location>
        <begin position="96"/>
        <end position="154"/>
    </location>
</feature>
<dbReference type="Proteomes" id="UP000015105">
    <property type="component" value="Chromosome 2D"/>
</dbReference>
<feature type="compositionally biased region" description="Pro residues" evidence="1">
    <location>
        <begin position="101"/>
        <end position="113"/>
    </location>
</feature>
<organism evidence="2 3">
    <name type="scientific">Aegilops tauschii subsp. strangulata</name>
    <name type="common">Goatgrass</name>
    <dbReference type="NCBI Taxonomy" id="200361"/>
    <lineage>
        <taxon>Eukaryota</taxon>
        <taxon>Viridiplantae</taxon>
        <taxon>Streptophyta</taxon>
        <taxon>Embryophyta</taxon>
        <taxon>Tracheophyta</taxon>
        <taxon>Spermatophyta</taxon>
        <taxon>Magnoliopsida</taxon>
        <taxon>Liliopsida</taxon>
        <taxon>Poales</taxon>
        <taxon>Poaceae</taxon>
        <taxon>BOP clade</taxon>
        <taxon>Pooideae</taxon>
        <taxon>Triticodae</taxon>
        <taxon>Triticeae</taxon>
        <taxon>Triticinae</taxon>
        <taxon>Aegilops</taxon>
    </lineage>
</organism>
<reference evidence="2" key="5">
    <citation type="journal article" date="2021" name="G3 (Bethesda)">
        <title>Aegilops tauschii genome assembly Aet v5.0 features greater sequence contiguity and improved annotation.</title>
        <authorList>
            <person name="Wang L."/>
            <person name="Zhu T."/>
            <person name="Rodriguez J.C."/>
            <person name="Deal K.R."/>
            <person name="Dubcovsky J."/>
            <person name="McGuire P.E."/>
            <person name="Lux T."/>
            <person name="Spannagl M."/>
            <person name="Mayer K.F.X."/>
            <person name="Baldrich P."/>
            <person name="Meyers B.C."/>
            <person name="Huo N."/>
            <person name="Gu Y.Q."/>
            <person name="Zhou H."/>
            <person name="Devos K.M."/>
            <person name="Bennetzen J.L."/>
            <person name="Unver T."/>
            <person name="Budak H."/>
            <person name="Gulick P.J."/>
            <person name="Galiba G."/>
            <person name="Kalapos B."/>
            <person name="Nelson D.R."/>
            <person name="Li P."/>
            <person name="You F.M."/>
            <person name="Luo M.C."/>
            <person name="Dvorak J."/>
        </authorList>
    </citation>
    <scope>NUCLEOTIDE SEQUENCE [LARGE SCALE GENOMIC DNA]</scope>
    <source>
        <strain evidence="2">cv. AL8/78</strain>
    </source>
</reference>
<protein>
    <submittedName>
        <fullName evidence="2">Uncharacterized protein</fullName>
    </submittedName>
</protein>
<dbReference type="EnsemblPlants" id="AET2Gv20974400.1">
    <property type="protein sequence ID" value="AET2Gv20974400.1"/>
    <property type="gene ID" value="AET2Gv20974400"/>
</dbReference>
<evidence type="ECO:0000256" key="1">
    <source>
        <dbReference type="SAM" id="MobiDB-lite"/>
    </source>
</evidence>
<reference evidence="3" key="1">
    <citation type="journal article" date="2014" name="Science">
        <title>Ancient hybridizations among the ancestral genomes of bread wheat.</title>
        <authorList>
            <consortium name="International Wheat Genome Sequencing Consortium,"/>
            <person name="Marcussen T."/>
            <person name="Sandve S.R."/>
            <person name="Heier L."/>
            <person name="Spannagl M."/>
            <person name="Pfeifer M."/>
            <person name="Jakobsen K.S."/>
            <person name="Wulff B.B."/>
            <person name="Steuernagel B."/>
            <person name="Mayer K.F."/>
            <person name="Olsen O.A."/>
        </authorList>
    </citation>
    <scope>NUCLEOTIDE SEQUENCE [LARGE SCALE GENOMIC DNA]</scope>
    <source>
        <strain evidence="3">cv. AL8/78</strain>
    </source>
</reference>
<dbReference type="AlphaFoldDB" id="A0A453CV78"/>
<dbReference type="Gramene" id="AET2Gv20974400.1">
    <property type="protein sequence ID" value="AET2Gv20974400.1"/>
    <property type="gene ID" value="AET2Gv20974400"/>
</dbReference>
<sequence length="265" mass="28712">MGPSQSSAARTPHPQPRARGRAPERAAASTSRPAGDRILAGDECRCALLPPLFPCLLSPRSSPDFFVPRTNRSMPWPRIRAAVAGERRPPPVLRPQLPDQVAPPPIYPFPATPTSPRRRARRETAMAARFPSAAGQGGRPWPPDARAPPASRLPPRHPHLARDLLHVWPPDARAPPAKDTPAARQLCAALQTGRRCTPTLPGLSYGPGLPLFTHLPGGGKLQALESLLVTGDLDFVIGTYEAKVYIFRAIPDYESDQTSDDSEDE</sequence>
<reference evidence="3" key="2">
    <citation type="journal article" date="2017" name="Nat. Plants">
        <title>The Aegilops tauschii genome reveals multiple impacts of transposons.</title>
        <authorList>
            <person name="Zhao G."/>
            <person name="Zou C."/>
            <person name="Li K."/>
            <person name="Wang K."/>
            <person name="Li T."/>
            <person name="Gao L."/>
            <person name="Zhang X."/>
            <person name="Wang H."/>
            <person name="Yang Z."/>
            <person name="Liu X."/>
            <person name="Jiang W."/>
            <person name="Mao L."/>
            <person name="Kong X."/>
            <person name="Jiao Y."/>
            <person name="Jia J."/>
        </authorList>
    </citation>
    <scope>NUCLEOTIDE SEQUENCE [LARGE SCALE GENOMIC DNA]</scope>
    <source>
        <strain evidence="3">cv. AL8/78</strain>
    </source>
</reference>